<accession>A0AAE0R9U1</accession>
<reference evidence="2" key="1">
    <citation type="submission" date="2023-06" db="EMBL/GenBank/DDBJ databases">
        <title>Male Hemibagrus guttatus genome.</title>
        <authorList>
            <person name="Bian C."/>
        </authorList>
    </citation>
    <scope>NUCLEOTIDE SEQUENCE</scope>
    <source>
        <strain evidence="2">Male_cb2023</strain>
        <tissue evidence="2">Muscle</tissue>
    </source>
</reference>
<evidence type="ECO:0008006" key="4">
    <source>
        <dbReference type="Google" id="ProtNLM"/>
    </source>
</evidence>
<keyword evidence="3" id="KW-1185">Reference proteome</keyword>
<evidence type="ECO:0000313" key="2">
    <source>
        <dbReference type="EMBL" id="KAK3546178.1"/>
    </source>
</evidence>
<sequence>MAVQQQITTVTTTRTHSSGTWSTGLFDCPSDMKSWFTALCCFPCMQCETVSDFGWCFCMPLLDCILPVSCCLRSKIRERYNIQGSIADDCLMVICCYPCAWCQMSRELKARL</sequence>
<organism evidence="2 3">
    <name type="scientific">Hemibagrus guttatus</name>
    <dbReference type="NCBI Taxonomy" id="175788"/>
    <lineage>
        <taxon>Eukaryota</taxon>
        <taxon>Metazoa</taxon>
        <taxon>Chordata</taxon>
        <taxon>Craniata</taxon>
        <taxon>Vertebrata</taxon>
        <taxon>Euteleostomi</taxon>
        <taxon>Actinopterygii</taxon>
        <taxon>Neopterygii</taxon>
        <taxon>Teleostei</taxon>
        <taxon>Ostariophysi</taxon>
        <taxon>Siluriformes</taxon>
        <taxon>Bagridae</taxon>
        <taxon>Hemibagrus</taxon>
    </lineage>
</organism>
<dbReference type="Proteomes" id="UP001274896">
    <property type="component" value="Unassembled WGS sequence"/>
</dbReference>
<comment type="caution">
    <text evidence="2">The sequence shown here is derived from an EMBL/GenBank/DDBJ whole genome shotgun (WGS) entry which is preliminary data.</text>
</comment>
<dbReference type="PANTHER" id="PTHR15907">
    <property type="entry name" value="DUF614 FAMILY PROTEIN-RELATED"/>
    <property type="match status" value="1"/>
</dbReference>
<dbReference type="NCBIfam" id="TIGR01571">
    <property type="entry name" value="A_thal_Cys_rich"/>
    <property type="match status" value="1"/>
</dbReference>
<dbReference type="EMBL" id="JAUCMX010000005">
    <property type="protein sequence ID" value="KAK3546178.1"/>
    <property type="molecule type" value="Genomic_DNA"/>
</dbReference>
<protein>
    <recommendedName>
        <fullName evidence="4">Cornifelin</fullName>
    </recommendedName>
</protein>
<name>A0AAE0R9U1_9TELE</name>
<dbReference type="Pfam" id="PF04749">
    <property type="entry name" value="PLAC8"/>
    <property type="match status" value="1"/>
</dbReference>
<dbReference type="InterPro" id="IPR006461">
    <property type="entry name" value="PLAC_motif_containing"/>
</dbReference>
<evidence type="ECO:0000256" key="1">
    <source>
        <dbReference type="ARBA" id="ARBA00009024"/>
    </source>
</evidence>
<evidence type="ECO:0000313" key="3">
    <source>
        <dbReference type="Proteomes" id="UP001274896"/>
    </source>
</evidence>
<proteinExistence type="inferred from homology"/>
<gene>
    <name evidence="2" type="ORF">QTP70_025139</name>
</gene>
<dbReference type="AlphaFoldDB" id="A0AAE0R9U1"/>
<comment type="similarity">
    <text evidence="1">Belongs to the cornifelin family.</text>
</comment>